<dbReference type="SUPFAM" id="SSF88659">
    <property type="entry name" value="Sigma3 and sigma4 domains of RNA polymerase sigma factors"/>
    <property type="match status" value="1"/>
</dbReference>
<comment type="function">
    <text evidence="2 3">Might take part in the signal recognition particle (SRP) pathway. This is inferred from the conservation of its genetic proximity to ftsY/ffh. May be a regulatory protein.</text>
</comment>
<dbReference type="NCBIfam" id="NF045758">
    <property type="entry name" value="YlxM"/>
    <property type="match status" value="1"/>
</dbReference>
<dbReference type="HAMAP" id="MF_00245">
    <property type="entry name" value="UPF0122"/>
    <property type="match status" value="1"/>
</dbReference>
<dbReference type="NCBIfam" id="NF001068">
    <property type="entry name" value="PRK00118.1-4"/>
    <property type="match status" value="1"/>
</dbReference>
<evidence type="ECO:0000313" key="5">
    <source>
        <dbReference type="Proteomes" id="UP001596022"/>
    </source>
</evidence>
<comment type="similarity">
    <text evidence="1 3">Belongs to the UPF0122 family.</text>
</comment>
<keyword evidence="5" id="KW-1185">Reference proteome</keyword>
<dbReference type="Pfam" id="PF04297">
    <property type="entry name" value="UPF0122"/>
    <property type="match status" value="1"/>
</dbReference>
<dbReference type="Proteomes" id="UP001596022">
    <property type="component" value="Unassembled WGS sequence"/>
</dbReference>
<evidence type="ECO:0000313" key="4">
    <source>
        <dbReference type="EMBL" id="MFC4617317.1"/>
    </source>
</evidence>
<sequence>MIEKTMRINALYDFYQPLLTKKQQEYMDLYYANDFSLGEIAESFEVSRQAVYDNLRRTVAALEAFESKLGLYEKYTRRSALLGDLRDLLKSSRLNPEEGLSIVRELENLD</sequence>
<dbReference type="InterPro" id="IPR036388">
    <property type="entry name" value="WH-like_DNA-bd_sf"/>
</dbReference>
<evidence type="ECO:0000256" key="2">
    <source>
        <dbReference type="ARBA" id="ARBA00024764"/>
    </source>
</evidence>
<accession>A0ABV9GG77</accession>
<dbReference type="Gene3D" id="1.10.10.10">
    <property type="entry name" value="Winged helix-like DNA-binding domain superfamily/Winged helix DNA-binding domain"/>
    <property type="match status" value="1"/>
</dbReference>
<dbReference type="RefSeq" id="WP_376844368.1">
    <property type="nucleotide sequence ID" value="NZ_JBHSFW010000001.1"/>
</dbReference>
<dbReference type="InterPro" id="IPR054831">
    <property type="entry name" value="UPF0122_fam_protein"/>
</dbReference>
<dbReference type="PANTHER" id="PTHR40083:SF1">
    <property type="entry name" value="UPF0122 PROTEIN YLXM"/>
    <property type="match status" value="1"/>
</dbReference>
<gene>
    <name evidence="4" type="ORF">ACFO4N_01080</name>
</gene>
<reference evidence="5" key="1">
    <citation type="journal article" date="2019" name="Int. J. Syst. Evol. Microbiol.">
        <title>The Global Catalogue of Microorganisms (GCM) 10K type strain sequencing project: providing services to taxonomists for standard genome sequencing and annotation.</title>
        <authorList>
            <consortium name="The Broad Institute Genomics Platform"/>
            <consortium name="The Broad Institute Genome Sequencing Center for Infectious Disease"/>
            <person name="Wu L."/>
            <person name="Ma J."/>
        </authorList>
    </citation>
    <scope>NUCLEOTIDE SEQUENCE [LARGE SCALE GENOMIC DNA]</scope>
    <source>
        <strain evidence="5">CGMCC 1.16306</strain>
    </source>
</reference>
<evidence type="ECO:0000256" key="3">
    <source>
        <dbReference type="HAMAP-Rule" id="MF_00245"/>
    </source>
</evidence>
<organism evidence="4 5">
    <name type="scientific">Camelliibacillus cellulosilyticus</name>
    <dbReference type="NCBI Taxonomy" id="2174486"/>
    <lineage>
        <taxon>Bacteria</taxon>
        <taxon>Bacillati</taxon>
        <taxon>Bacillota</taxon>
        <taxon>Bacilli</taxon>
        <taxon>Bacillales</taxon>
        <taxon>Sporolactobacillaceae</taxon>
        <taxon>Camelliibacillus</taxon>
    </lineage>
</organism>
<dbReference type="PANTHER" id="PTHR40083">
    <property type="entry name" value="UPF0122 PROTEIN CBO2450/CLC_2298"/>
    <property type="match status" value="1"/>
</dbReference>
<comment type="caution">
    <text evidence="4">The sequence shown here is derived from an EMBL/GenBank/DDBJ whole genome shotgun (WGS) entry which is preliminary data.</text>
</comment>
<proteinExistence type="inferred from homology"/>
<protein>
    <recommendedName>
        <fullName evidence="3">UPF0122 protein ACFO4N_01080</fullName>
    </recommendedName>
</protein>
<dbReference type="GO" id="GO:0003677">
    <property type="term" value="F:DNA binding"/>
    <property type="evidence" value="ECO:0007669"/>
    <property type="project" value="UniProtKB-KW"/>
</dbReference>
<dbReference type="InterPro" id="IPR007394">
    <property type="entry name" value="UPF0122"/>
</dbReference>
<name>A0ABV9GG77_9BACL</name>
<dbReference type="EMBL" id="JBHSFW010000001">
    <property type="protein sequence ID" value="MFC4617317.1"/>
    <property type="molecule type" value="Genomic_DNA"/>
</dbReference>
<keyword evidence="4" id="KW-0238">DNA-binding</keyword>
<evidence type="ECO:0000256" key="1">
    <source>
        <dbReference type="ARBA" id="ARBA00008720"/>
    </source>
</evidence>
<dbReference type="NCBIfam" id="NF001070">
    <property type="entry name" value="PRK00118.1-6"/>
    <property type="match status" value="1"/>
</dbReference>
<dbReference type="InterPro" id="IPR013324">
    <property type="entry name" value="RNA_pol_sigma_r3/r4-like"/>
</dbReference>